<dbReference type="SUPFAM" id="SSF103473">
    <property type="entry name" value="MFS general substrate transporter"/>
    <property type="match status" value="1"/>
</dbReference>
<sequence>MNDAVLWLTTGGSAIGAVLRYLVGQWIGKVNKTPFPWGTWIINMVGTLCLALFTACLAHEDPHLFIFLGAGFCGGFTTFSSFSTETVALWRVSRGLAIAYVGSSVLLGLAIAAVVNAWMPRAA</sequence>
<comment type="activity regulation">
    <text evidence="10">Na(+) is not transported, but it plays an essential structural role and its presence is essential for fluoride channel function.</text>
</comment>
<protein>
    <recommendedName>
        <fullName evidence="10">Fluoride-specific ion channel FluC</fullName>
    </recommendedName>
</protein>
<reference evidence="11 12" key="1">
    <citation type="submission" date="2020-11" db="EMBL/GenBank/DDBJ databases">
        <title>Genomic insight of Alicyclobacillus mali FL 18 reveals a new arsenic-resistant strain, with potential in environmental biotechnology.</title>
        <authorList>
            <person name="Fiorentino G."/>
            <person name="Gallo G."/>
            <person name="Aulitto M."/>
        </authorList>
    </citation>
    <scope>NUCLEOTIDE SEQUENCE [LARGE SCALE GENOMIC DNA]</scope>
    <source>
        <strain evidence="11 12">FL 18</strain>
    </source>
</reference>
<evidence type="ECO:0000313" key="12">
    <source>
        <dbReference type="Proteomes" id="UP000642910"/>
    </source>
</evidence>
<keyword evidence="5 10" id="KW-0472">Membrane</keyword>
<keyword evidence="4 10" id="KW-1133">Transmembrane helix</keyword>
<evidence type="ECO:0000256" key="6">
    <source>
        <dbReference type="ARBA" id="ARBA00023303"/>
    </source>
</evidence>
<comment type="subcellular location">
    <subcellularLocation>
        <location evidence="1 10">Cell membrane</location>
        <topology evidence="1 10">Multi-pass membrane protein</topology>
    </subcellularLocation>
</comment>
<keyword evidence="10" id="KW-0406">Ion transport</keyword>
<feature type="transmembrane region" description="Helical" evidence="10">
    <location>
        <begin position="65"/>
        <end position="84"/>
    </location>
</feature>
<dbReference type="PANTHER" id="PTHR28259">
    <property type="entry name" value="FLUORIDE EXPORT PROTEIN 1-RELATED"/>
    <property type="match status" value="1"/>
</dbReference>
<proteinExistence type="inferred from homology"/>
<evidence type="ECO:0000256" key="1">
    <source>
        <dbReference type="ARBA" id="ARBA00004651"/>
    </source>
</evidence>
<keyword evidence="10" id="KW-0479">Metal-binding</keyword>
<organism evidence="11 12">
    <name type="scientific">Alicyclobacillus mali</name>
    <name type="common">ex Roth et al. 2021</name>
    <dbReference type="NCBI Taxonomy" id="1123961"/>
    <lineage>
        <taxon>Bacteria</taxon>
        <taxon>Bacillati</taxon>
        <taxon>Bacillota</taxon>
        <taxon>Bacilli</taxon>
        <taxon>Bacillales</taxon>
        <taxon>Alicyclobacillaceae</taxon>
        <taxon>Alicyclobacillus</taxon>
    </lineage>
</organism>
<keyword evidence="6 10" id="KW-0407">Ion channel</keyword>
<keyword evidence="12" id="KW-1185">Reference proteome</keyword>
<feature type="transmembrane region" description="Helical" evidence="10">
    <location>
        <begin position="40"/>
        <end position="58"/>
    </location>
</feature>
<evidence type="ECO:0000256" key="2">
    <source>
        <dbReference type="ARBA" id="ARBA00022475"/>
    </source>
</evidence>
<comment type="catalytic activity">
    <reaction evidence="8">
        <text>fluoride(in) = fluoride(out)</text>
        <dbReference type="Rhea" id="RHEA:76159"/>
        <dbReference type="ChEBI" id="CHEBI:17051"/>
    </reaction>
    <physiologicalReaction direction="left-to-right" evidence="8">
        <dbReference type="Rhea" id="RHEA:76160"/>
    </physiologicalReaction>
</comment>
<evidence type="ECO:0000256" key="3">
    <source>
        <dbReference type="ARBA" id="ARBA00022692"/>
    </source>
</evidence>
<dbReference type="InterPro" id="IPR003691">
    <property type="entry name" value="FluC"/>
</dbReference>
<evidence type="ECO:0000256" key="9">
    <source>
        <dbReference type="ARBA" id="ARBA00049940"/>
    </source>
</evidence>
<keyword evidence="3 10" id="KW-0812">Transmembrane</keyword>
<feature type="binding site" evidence="10">
    <location>
        <position position="77"/>
    </location>
    <ligand>
        <name>Na(+)</name>
        <dbReference type="ChEBI" id="CHEBI:29101"/>
        <note>structural</note>
    </ligand>
</feature>
<feature type="binding site" evidence="10">
    <location>
        <position position="74"/>
    </location>
    <ligand>
        <name>Na(+)</name>
        <dbReference type="ChEBI" id="CHEBI:29101"/>
        <note>structural</note>
    </ligand>
</feature>
<dbReference type="Pfam" id="PF02537">
    <property type="entry name" value="CRCB"/>
    <property type="match status" value="1"/>
</dbReference>
<keyword evidence="10" id="KW-0915">Sodium</keyword>
<dbReference type="InterPro" id="IPR036259">
    <property type="entry name" value="MFS_trans_sf"/>
</dbReference>
<evidence type="ECO:0000256" key="5">
    <source>
        <dbReference type="ARBA" id="ARBA00023136"/>
    </source>
</evidence>
<evidence type="ECO:0000256" key="10">
    <source>
        <dbReference type="HAMAP-Rule" id="MF_00454"/>
    </source>
</evidence>
<feature type="transmembrane region" description="Helical" evidence="10">
    <location>
        <begin position="96"/>
        <end position="119"/>
    </location>
</feature>
<accession>A0ABS0EZR1</accession>
<dbReference type="EMBL" id="JADPKZ010000021">
    <property type="protein sequence ID" value="MBF8376517.1"/>
    <property type="molecule type" value="Genomic_DNA"/>
</dbReference>
<name>A0ABS0EZR1_9BACL</name>
<dbReference type="HAMAP" id="MF_00454">
    <property type="entry name" value="FluC"/>
    <property type="match status" value="1"/>
</dbReference>
<dbReference type="RefSeq" id="WP_195866874.1">
    <property type="nucleotide sequence ID" value="NZ_JADPKZ010000021.1"/>
</dbReference>
<comment type="caution">
    <text evidence="11">The sequence shown here is derived from an EMBL/GenBank/DDBJ whole genome shotgun (WGS) entry which is preliminary data.</text>
</comment>
<gene>
    <name evidence="10" type="primary">fluC</name>
    <name evidence="10" type="synonym">crcB</name>
    <name evidence="11" type="ORF">IW967_01255</name>
</gene>
<evidence type="ECO:0000256" key="4">
    <source>
        <dbReference type="ARBA" id="ARBA00022989"/>
    </source>
</evidence>
<evidence type="ECO:0000256" key="7">
    <source>
        <dbReference type="ARBA" id="ARBA00035120"/>
    </source>
</evidence>
<comment type="similarity">
    <text evidence="7 10">Belongs to the fluoride channel Fluc/FEX (TC 1.A.43) family.</text>
</comment>
<comment type="function">
    <text evidence="9 10">Fluoride-specific ion channel. Important for reducing fluoride concentration in the cell, thus reducing its toxicity.</text>
</comment>
<dbReference type="PANTHER" id="PTHR28259:SF1">
    <property type="entry name" value="FLUORIDE EXPORT PROTEIN 1-RELATED"/>
    <property type="match status" value="1"/>
</dbReference>
<keyword evidence="2 10" id="KW-1003">Cell membrane</keyword>
<evidence type="ECO:0000313" key="11">
    <source>
        <dbReference type="EMBL" id="MBF8376517.1"/>
    </source>
</evidence>
<keyword evidence="10" id="KW-0813">Transport</keyword>
<dbReference type="Proteomes" id="UP000642910">
    <property type="component" value="Unassembled WGS sequence"/>
</dbReference>
<evidence type="ECO:0000256" key="8">
    <source>
        <dbReference type="ARBA" id="ARBA00035585"/>
    </source>
</evidence>